<evidence type="ECO:0000256" key="1">
    <source>
        <dbReference type="ARBA" id="ARBA00004196"/>
    </source>
</evidence>
<dbReference type="InterPro" id="IPR050465">
    <property type="entry name" value="UPF0194_transport"/>
</dbReference>
<dbReference type="PANTHER" id="PTHR32347">
    <property type="entry name" value="EFFLUX SYSTEM COMPONENT YKNX-RELATED"/>
    <property type="match status" value="1"/>
</dbReference>
<evidence type="ECO:0000256" key="3">
    <source>
        <dbReference type="SAM" id="Coils"/>
    </source>
</evidence>
<sequence length="588" mass="64188">MKKRLVLVIGGIAGVCVAAVGIWLGYGKMSKSTVKVYNVSDLAQGYWGDPMSLNGMISSDVSQDVHLTDKQIVEEVYVSEGDQVDVGDPLLSYDMTLVNIELEVEKLNKEGMEIQKKGTEQEIEKLKKQKPVPESSKISSPGKDETEGAAQTTSFSGVSGGFTRLSGSSAMEPKTGAPGEEDKGEKEPGTGTPDPGTPDPGQEPDKEEPPKEEVKTEALERIDEHSKPYKGSGTKEDPFVYLCKENPILMGSLLNMLGGFGEGDTKTLPEQYAQLEIREGDTVDGLLLTALYLDGRKIVEKCMPEEEYQIRLSAVKGEEPEENPKGDEFYDIGDEIPQDDIIAGYTKAELEKAIQEKQKDLKKLELDIKESDLKIQKISGKLENQTIKSTIKGTVKAVGDPEKGETDGKPFIQVVSSEGLYVRGSISELLLDKVKPGQMLTGSSMETGTPFEAEIKEISPYPASSNYFGGGGNSNVSYYPFTAYIAQAEGLKNQEYVSLQAEIDTGAGADALYLQKPFVRTEDGKSYVYCSVKGRLKKQEIITGKTLWGSLIEIKSGLTREDKVAFPYGKGVKENARTKDASIDELYY</sequence>
<feature type="coiled-coil region" evidence="3">
    <location>
        <begin position="347"/>
        <end position="381"/>
    </location>
</feature>
<dbReference type="STRING" id="1122155.SAMN02745158_00013"/>
<evidence type="ECO:0000313" key="7">
    <source>
        <dbReference type="Proteomes" id="UP000184245"/>
    </source>
</evidence>
<dbReference type="Gene3D" id="2.40.420.20">
    <property type="match status" value="1"/>
</dbReference>
<dbReference type="Proteomes" id="UP000184245">
    <property type="component" value="Unassembled WGS sequence"/>
</dbReference>
<dbReference type="RefSeq" id="WP_072848074.1">
    <property type="nucleotide sequence ID" value="NZ_FQVI01000001.1"/>
</dbReference>
<keyword evidence="2 3" id="KW-0175">Coiled coil</keyword>
<dbReference type="EMBL" id="FQVI01000001">
    <property type="protein sequence ID" value="SHE29270.1"/>
    <property type="molecule type" value="Genomic_DNA"/>
</dbReference>
<evidence type="ECO:0000256" key="2">
    <source>
        <dbReference type="ARBA" id="ARBA00023054"/>
    </source>
</evidence>
<evidence type="ECO:0000256" key="4">
    <source>
        <dbReference type="SAM" id="MobiDB-lite"/>
    </source>
</evidence>
<dbReference type="GO" id="GO:0030313">
    <property type="term" value="C:cell envelope"/>
    <property type="evidence" value="ECO:0007669"/>
    <property type="project" value="UniProtKB-SubCell"/>
</dbReference>
<comment type="subcellular location">
    <subcellularLocation>
        <location evidence="1">Cell envelope</location>
    </subcellularLocation>
</comment>
<name>A0A1M4SAP7_9CLOT</name>
<feature type="domain" description="YknX-like barrel-sandwich hybrid" evidence="5">
    <location>
        <begin position="72"/>
        <end position="415"/>
    </location>
</feature>
<protein>
    <recommendedName>
        <fullName evidence="5">YknX-like barrel-sandwich hybrid domain-containing protein</fullName>
    </recommendedName>
</protein>
<proteinExistence type="predicted"/>
<evidence type="ECO:0000313" key="6">
    <source>
        <dbReference type="EMBL" id="SHE29270.1"/>
    </source>
</evidence>
<feature type="compositionally biased region" description="Basic and acidic residues" evidence="4">
    <location>
        <begin position="203"/>
        <end position="237"/>
    </location>
</feature>
<dbReference type="InterPro" id="IPR058639">
    <property type="entry name" value="BSH_YknX-like"/>
</dbReference>
<reference evidence="6 7" key="1">
    <citation type="submission" date="2016-11" db="EMBL/GenBank/DDBJ databases">
        <authorList>
            <person name="Jaros S."/>
            <person name="Januszkiewicz K."/>
            <person name="Wedrychowicz H."/>
        </authorList>
    </citation>
    <scope>NUCLEOTIDE SEQUENCE [LARGE SCALE GENOMIC DNA]</scope>
    <source>
        <strain evidence="6 7">DSM 17459</strain>
    </source>
</reference>
<keyword evidence="7" id="KW-1185">Reference proteome</keyword>
<dbReference type="OrthoDB" id="2047779at2"/>
<dbReference type="AlphaFoldDB" id="A0A1M4SAP7"/>
<feature type="region of interest" description="Disordered" evidence="4">
    <location>
        <begin position="119"/>
        <end position="237"/>
    </location>
</feature>
<organism evidence="6 7">
    <name type="scientific">Lactonifactor longoviformis DSM 17459</name>
    <dbReference type="NCBI Taxonomy" id="1122155"/>
    <lineage>
        <taxon>Bacteria</taxon>
        <taxon>Bacillati</taxon>
        <taxon>Bacillota</taxon>
        <taxon>Clostridia</taxon>
        <taxon>Eubacteriales</taxon>
        <taxon>Clostridiaceae</taxon>
        <taxon>Lactonifactor</taxon>
    </lineage>
</organism>
<gene>
    <name evidence="6" type="ORF">SAMN02745158_00013</name>
</gene>
<dbReference type="Pfam" id="PF25984">
    <property type="entry name" value="BSH_YknX"/>
    <property type="match status" value="1"/>
</dbReference>
<evidence type="ECO:0000259" key="5">
    <source>
        <dbReference type="Pfam" id="PF25984"/>
    </source>
</evidence>
<accession>A0A1M4SAP7</accession>
<dbReference type="PANTHER" id="PTHR32347:SF14">
    <property type="entry name" value="EFFLUX SYSTEM COMPONENT YKNX-RELATED"/>
    <property type="match status" value="1"/>
</dbReference>